<protein>
    <recommendedName>
        <fullName evidence="1">DUF1540 domain-containing protein</fullName>
    </recommendedName>
</protein>
<evidence type="ECO:0000313" key="2">
    <source>
        <dbReference type="EMBL" id="KUG02506.1"/>
    </source>
</evidence>
<dbReference type="AlphaFoldDB" id="A0A0W8E1J8"/>
<gene>
    <name evidence="2" type="ORF">ASZ90_020138</name>
</gene>
<evidence type="ECO:0000259" key="1">
    <source>
        <dbReference type="Pfam" id="PF07561"/>
    </source>
</evidence>
<organism evidence="2">
    <name type="scientific">hydrocarbon metagenome</name>
    <dbReference type="NCBI Taxonomy" id="938273"/>
    <lineage>
        <taxon>unclassified sequences</taxon>
        <taxon>metagenomes</taxon>
        <taxon>ecological metagenomes</taxon>
    </lineage>
</organism>
<dbReference type="InterPro" id="IPR011437">
    <property type="entry name" value="DUF1540"/>
</dbReference>
<dbReference type="EMBL" id="LNQE01001918">
    <property type="protein sequence ID" value="KUG02506.1"/>
    <property type="molecule type" value="Genomic_DNA"/>
</dbReference>
<reference evidence="2" key="1">
    <citation type="journal article" date="2015" name="Proc. Natl. Acad. Sci. U.S.A.">
        <title>Networks of energetic and metabolic interactions define dynamics in microbial communities.</title>
        <authorList>
            <person name="Embree M."/>
            <person name="Liu J.K."/>
            <person name="Al-Bassam M.M."/>
            <person name="Zengler K."/>
        </authorList>
    </citation>
    <scope>NUCLEOTIDE SEQUENCE</scope>
</reference>
<proteinExistence type="predicted"/>
<sequence length="105" mass="11825">MAQVGACSRPSDKNIARIFKRGSEKINKDITINYIKEGINLDKQHIHCSVEDCMYNADGAFCQLGSIKIGYFHDPTTPEQQSLCADFCREGQVRSEVHLEGKGYR</sequence>
<name>A0A0W8E1J8_9ZZZZ</name>
<dbReference type="Pfam" id="PF07561">
    <property type="entry name" value="DUF1540"/>
    <property type="match status" value="1"/>
</dbReference>
<accession>A0A0W8E1J8</accession>
<comment type="caution">
    <text evidence="2">The sequence shown here is derived from an EMBL/GenBank/DDBJ whole genome shotgun (WGS) entry which is preliminary data.</text>
</comment>
<feature type="domain" description="DUF1540" evidence="1">
    <location>
        <begin position="46"/>
        <end position="84"/>
    </location>
</feature>